<evidence type="ECO:0000259" key="6">
    <source>
        <dbReference type="Pfam" id="PF08124"/>
    </source>
</evidence>
<evidence type="ECO:0000313" key="7">
    <source>
        <dbReference type="EMBL" id="MBO3732034.1"/>
    </source>
</evidence>
<dbReference type="Proteomes" id="UP000681341">
    <property type="component" value="Unassembled WGS sequence"/>
</dbReference>
<gene>
    <name evidence="7" type="ORF">J5V16_04310</name>
</gene>
<dbReference type="Pfam" id="PF08124">
    <property type="entry name" value="Lyase_8_N"/>
    <property type="match status" value="1"/>
</dbReference>
<dbReference type="Gene3D" id="2.70.98.10">
    <property type="match status" value="1"/>
</dbReference>
<evidence type="ECO:0000256" key="2">
    <source>
        <dbReference type="ARBA" id="ARBA00022729"/>
    </source>
</evidence>
<feature type="domain" description="Polysaccharide lyase 8 N-terminal alpha-helical" evidence="6">
    <location>
        <begin position="66"/>
        <end position="385"/>
    </location>
</feature>
<dbReference type="InterPro" id="IPR014718">
    <property type="entry name" value="GH-type_carb-bd"/>
</dbReference>
<dbReference type="InterPro" id="IPR012970">
    <property type="entry name" value="Lyase_8_alpha_N"/>
</dbReference>
<dbReference type="InterPro" id="IPR011071">
    <property type="entry name" value="Lyase_8-like_C"/>
</dbReference>
<keyword evidence="2" id="KW-0732">Signal</keyword>
<dbReference type="EMBL" id="JAGFNP010000002">
    <property type="protein sequence ID" value="MBO3732034.1"/>
    <property type="molecule type" value="Genomic_DNA"/>
</dbReference>
<dbReference type="RefSeq" id="WP_208494811.1">
    <property type="nucleotide sequence ID" value="NZ_JAGFNP010000002.1"/>
</dbReference>
<dbReference type="SUPFAM" id="SSF49863">
    <property type="entry name" value="Hyaluronate lyase-like, C-terminal domain"/>
    <property type="match status" value="1"/>
</dbReference>
<dbReference type="SUPFAM" id="SSF74650">
    <property type="entry name" value="Galactose mutarotase-like"/>
    <property type="match status" value="1"/>
</dbReference>
<feature type="domain" description="Polysaccharide lyase family 8 central" evidence="4">
    <location>
        <begin position="428"/>
        <end position="692"/>
    </location>
</feature>
<accession>A0ABS3TZV1</accession>
<sequence length="813" mass="87454">MPPLQRRVLLGGALGLVGAGAATAALLSRGGDRGVITALPDEAEPWAGSGPLDFAALRDRARALLTGGVTDTADTDYGRPLRVLDRESFEDWEAMDRSEGRTALWADIGPVSEPLAFTNSYVRLRRLALAWATPGTDLFEGPVAATAIVDALDLLYRSGYNEHAEPSGNWYWWEIGSPAALMQTCVLMHDHIPAEHLGHYLAVVDRFCPNADDRVSSPGQRETGANRADKAAILALRGLVGEDFAKLDLARDGLSDTAEDGANSLFRLVDEGDGFHRDGSYIQHGHVPSTGSYGLVLLNSVTLALALLQDSVWQVTDPELEGLYDAVDRSFTPFTEDGLFMDCLRGRAIARPTQRDSHTGPEITAALLALAEFAPAAHRDRWRSLARGWIERSAVPHFERMDLRGIRQAKELLADASVEAAPRPELTRIYPNMARLLVRRPGWSWALSMSSRRVAGYEMVGGENLQGWYLGDGMSYLYTVDDPLQFGDEFWPTANPYRLPGVTVDSRKREVVGVGHDMVLHLPGNDVAGGATLDDRYAAAAMDLVAEGSSLRAKKAWFVVGDVVCALGAGITAADGRAVWTTVEHRNRHEDGDRRMAVDGAFPDEDTDLKTPIEGASWVHLPGTAGYVFPAGSAGLHAGRETRRGSWNDIEQGPTTGGGDTEVHTRRYSTLWYDHGVSPVDASYAYVLLPTATAAETAVWAAHPTVAITANTTAVQAVEADGLIAAHFWRAGDVSGLACDGPASVIVTRIDDGLAVAVADPGRTAAEIVIELPYAASEVVESDDTVTVETGDKARLTVRTEGSLGATHTARLR</sequence>
<comment type="caution">
    <text evidence="7">The sequence shown here is derived from an EMBL/GenBank/DDBJ whole genome shotgun (WGS) entry which is preliminary data.</text>
</comment>
<organism evidence="7 8">
    <name type="scientific">Glycomyces niveus</name>
    <dbReference type="NCBI Taxonomy" id="2820287"/>
    <lineage>
        <taxon>Bacteria</taxon>
        <taxon>Bacillati</taxon>
        <taxon>Actinomycetota</taxon>
        <taxon>Actinomycetes</taxon>
        <taxon>Glycomycetales</taxon>
        <taxon>Glycomycetaceae</taxon>
        <taxon>Glycomyces</taxon>
    </lineage>
</organism>
<dbReference type="Pfam" id="PF02884">
    <property type="entry name" value="Lyase_8_C"/>
    <property type="match status" value="1"/>
</dbReference>
<proteinExistence type="inferred from homology"/>
<feature type="domain" description="Polysaccharide lyase family 8 C-terminal" evidence="5">
    <location>
        <begin position="708"/>
        <end position="767"/>
    </location>
</feature>
<name>A0ABS3TZV1_9ACTN</name>
<reference evidence="7 8" key="1">
    <citation type="submission" date="2021-03" db="EMBL/GenBank/DDBJ databases">
        <title>Glycomyces sp. nov., a novel actinomycete isolated from soil.</title>
        <authorList>
            <person name="Yang X."/>
            <person name="Xu X."/>
        </authorList>
    </citation>
    <scope>NUCLEOTIDE SEQUENCE [LARGE SCALE GENOMIC DNA]</scope>
    <source>
        <strain evidence="7 8">NEAU-S30</strain>
    </source>
</reference>
<evidence type="ECO:0000259" key="4">
    <source>
        <dbReference type="Pfam" id="PF02278"/>
    </source>
</evidence>
<dbReference type="InterPro" id="IPR011013">
    <property type="entry name" value="Gal_mutarotase_sf_dom"/>
</dbReference>
<keyword evidence="3 7" id="KW-0456">Lyase</keyword>
<dbReference type="CDD" id="cd01083">
    <property type="entry name" value="GAG_Lyase"/>
    <property type="match status" value="1"/>
</dbReference>
<dbReference type="GO" id="GO:0016829">
    <property type="term" value="F:lyase activity"/>
    <property type="evidence" value="ECO:0007669"/>
    <property type="project" value="UniProtKB-KW"/>
</dbReference>
<protein>
    <submittedName>
        <fullName evidence="7">Polysaccharide lyase 8 family protein</fullName>
    </submittedName>
</protein>
<evidence type="ECO:0000256" key="1">
    <source>
        <dbReference type="ARBA" id="ARBA00006699"/>
    </source>
</evidence>
<dbReference type="PANTHER" id="PTHR38481">
    <property type="entry name" value="HYALURONATE LYASE"/>
    <property type="match status" value="1"/>
</dbReference>
<keyword evidence="8" id="KW-1185">Reference proteome</keyword>
<evidence type="ECO:0000259" key="5">
    <source>
        <dbReference type="Pfam" id="PF02884"/>
    </source>
</evidence>
<evidence type="ECO:0000313" key="8">
    <source>
        <dbReference type="Proteomes" id="UP000681341"/>
    </source>
</evidence>
<dbReference type="PANTHER" id="PTHR38481:SF1">
    <property type="entry name" value="HYALURONATE LYASE"/>
    <property type="match status" value="1"/>
</dbReference>
<dbReference type="InterPro" id="IPR004103">
    <property type="entry name" value="Lyase_8_C"/>
</dbReference>
<dbReference type="Gene3D" id="2.60.220.10">
    <property type="entry name" value="Polysaccharide lyase family 8-like, C-terminal"/>
    <property type="match status" value="1"/>
</dbReference>
<dbReference type="Gene3D" id="1.50.10.100">
    <property type="entry name" value="Chondroitin AC/alginate lyase"/>
    <property type="match status" value="1"/>
</dbReference>
<dbReference type="SUPFAM" id="SSF48230">
    <property type="entry name" value="Chondroitin AC/alginate lyase"/>
    <property type="match status" value="1"/>
</dbReference>
<dbReference type="InterPro" id="IPR038970">
    <property type="entry name" value="Lyase_8"/>
</dbReference>
<dbReference type="InterPro" id="IPR008929">
    <property type="entry name" value="Chondroitin_lyas"/>
</dbReference>
<evidence type="ECO:0000256" key="3">
    <source>
        <dbReference type="ARBA" id="ARBA00023239"/>
    </source>
</evidence>
<dbReference type="InterPro" id="IPR003159">
    <property type="entry name" value="Lyase_8_central_dom"/>
</dbReference>
<dbReference type="Pfam" id="PF02278">
    <property type="entry name" value="Lyase_8"/>
    <property type="match status" value="1"/>
</dbReference>
<comment type="similarity">
    <text evidence="1">Belongs to the polysaccharide lyase 8 family.</text>
</comment>